<accession>A0A9X2W2J0</accession>
<organism evidence="2 3">
    <name type="scientific">Tsuneonella litorea</name>
    <dbReference type="NCBI Taxonomy" id="2976475"/>
    <lineage>
        <taxon>Bacteria</taxon>
        <taxon>Pseudomonadati</taxon>
        <taxon>Pseudomonadota</taxon>
        <taxon>Alphaproteobacteria</taxon>
        <taxon>Sphingomonadales</taxon>
        <taxon>Erythrobacteraceae</taxon>
        <taxon>Tsuneonella</taxon>
    </lineage>
</organism>
<reference evidence="2" key="1">
    <citation type="submission" date="2022-09" db="EMBL/GenBank/DDBJ databases">
        <title>The genome sequence of Tsuneonella sp. YG55.</title>
        <authorList>
            <person name="Liu Y."/>
        </authorList>
    </citation>
    <scope>NUCLEOTIDE SEQUENCE</scope>
    <source>
        <strain evidence="2">YG55</strain>
    </source>
</reference>
<name>A0A9X2W2J0_9SPHN</name>
<gene>
    <name evidence="2" type="ORF">N0B51_06810</name>
</gene>
<dbReference type="RefSeq" id="WP_259961560.1">
    <property type="nucleotide sequence ID" value="NZ_JAOAMV010000003.1"/>
</dbReference>
<keyword evidence="2" id="KW-0326">Glycosidase</keyword>
<keyword evidence="3" id="KW-1185">Reference proteome</keyword>
<dbReference type="InterPro" id="IPR018711">
    <property type="entry name" value="NAGPA"/>
</dbReference>
<dbReference type="Proteomes" id="UP001142648">
    <property type="component" value="Unassembled WGS sequence"/>
</dbReference>
<comment type="caution">
    <text evidence="2">The sequence shown here is derived from an EMBL/GenBank/DDBJ whole genome shotgun (WGS) entry which is preliminary data.</text>
</comment>
<sequence>MRGAIGRAALPFLALLGACNEQPAGKAVTRIDLENPDKVATAAPSPAPSPTIASACEATAFEDARLTHCVADPAKHRITTMLGNPPYRGFKAFAETSPDEARRVVFGMNAGMFDGEGKPIGYYVKDGERLKELNRNDGAGNFHMKPNGVFFGGGGKWRVMTSDDFYAQVGDRPEFGTQSGPMLVVDGKLHPEITDDGPSRTIRNGVGVDSAGRAHFVISEGPVSFGKIARYFRDVLKTPNALYLDGGVSSLWDPASGRVDSRTPLGPLLLVEDKSQ</sequence>
<dbReference type="GO" id="GO:0016798">
    <property type="term" value="F:hydrolase activity, acting on glycosyl bonds"/>
    <property type="evidence" value="ECO:0007669"/>
    <property type="project" value="UniProtKB-KW"/>
</dbReference>
<evidence type="ECO:0000259" key="1">
    <source>
        <dbReference type="Pfam" id="PF09992"/>
    </source>
</evidence>
<dbReference type="Pfam" id="PF09992">
    <property type="entry name" value="NAGPA"/>
    <property type="match status" value="1"/>
</dbReference>
<dbReference type="AlphaFoldDB" id="A0A9X2W2J0"/>
<feature type="domain" description="Phosphodiester glycosidase" evidence="1">
    <location>
        <begin position="103"/>
        <end position="250"/>
    </location>
</feature>
<evidence type="ECO:0000313" key="2">
    <source>
        <dbReference type="EMBL" id="MCT2558686.1"/>
    </source>
</evidence>
<evidence type="ECO:0000313" key="3">
    <source>
        <dbReference type="Proteomes" id="UP001142648"/>
    </source>
</evidence>
<protein>
    <submittedName>
        <fullName evidence="2">Phosphodiester glycosidase family protein</fullName>
    </submittedName>
</protein>
<dbReference type="EMBL" id="JAOAMV010000003">
    <property type="protein sequence ID" value="MCT2558686.1"/>
    <property type="molecule type" value="Genomic_DNA"/>
</dbReference>
<proteinExistence type="predicted"/>
<dbReference type="PROSITE" id="PS51257">
    <property type="entry name" value="PROKAR_LIPOPROTEIN"/>
    <property type="match status" value="1"/>
</dbReference>
<keyword evidence="2" id="KW-0378">Hydrolase</keyword>